<proteinExistence type="inferred from homology"/>
<dbReference type="InterPro" id="IPR050364">
    <property type="entry name" value="Cytochrome_P450_fung"/>
</dbReference>
<keyword evidence="6 10" id="KW-0560">Oxidoreductase</keyword>
<keyword evidence="13" id="KW-1185">Reference proteome</keyword>
<evidence type="ECO:0000313" key="12">
    <source>
        <dbReference type="EMBL" id="KAF5315484.1"/>
    </source>
</evidence>
<dbReference type="PROSITE" id="PS00086">
    <property type="entry name" value="CYTOCHROME_P450"/>
    <property type="match status" value="1"/>
</dbReference>
<dbReference type="Proteomes" id="UP000567179">
    <property type="component" value="Unassembled WGS sequence"/>
</dbReference>
<dbReference type="OrthoDB" id="2789670at2759"/>
<evidence type="ECO:0000256" key="1">
    <source>
        <dbReference type="ARBA" id="ARBA00001971"/>
    </source>
</evidence>
<feature type="binding site" description="axial binding residue" evidence="9">
    <location>
        <position position="444"/>
    </location>
    <ligand>
        <name>heme</name>
        <dbReference type="ChEBI" id="CHEBI:30413"/>
    </ligand>
    <ligandPart>
        <name>Fe</name>
        <dbReference type="ChEBI" id="CHEBI:18248"/>
    </ligandPart>
</feature>
<evidence type="ECO:0000256" key="2">
    <source>
        <dbReference type="ARBA" id="ARBA00005179"/>
    </source>
</evidence>
<gene>
    <name evidence="12" type="ORF">D9619_007224</name>
</gene>
<comment type="pathway">
    <text evidence="2">Secondary metabolite biosynthesis.</text>
</comment>
<keyword evidence="7 9" id="KW-0408">Iron</keyword>
<evidence type="ECO:0000256" key="6">
    <source>
        <dbReference type="ARBA" id="ARBA00023002"/>
    </source>
</evidence>
<keyword evidence="11" id="KW-1133">Transmembrane helix</keyword>
<dbReference type="PANTHER" id="PTHR46300:SF7">
    <property type="entry name" value="P450, PUTATIVE (EUROFUNG)-RELATED"/>
    <property type="match status" value="1"/>
</dbReference>
<evidence type="ECO:0000256" key="9">
    <source>
        <dbReference type="PIRSR" id="PIRSR602401-1"/>
    </source>
</evidence>
<dbReference type="InterPro" id="IPR017972">
    <property type="entry name" value="Cyt_P450_CS"/>
</dbReference>
<evidence type="ECO:0000313" key="13">
    <source>
        <dbReference type="Proteomes" id="UP000567179"/>
    </source>
</evidence>
<comment type="similarity">
    <text evidence="3 10">Belongs to the cytochrome P450 family.</text>
</comment>
<evidence type="ECO:0000256" key="3">
    <source>
        <dbReference type="ARBA" id="ARBA00010617"/>
    </source>
</evidence>
<dbReference type="CDD" id="cd11065">
    <property type="entry name" value="CYP64-like"/>
    <property type="match status" value="1"/>
</dbReference>
<dbReference type="InterPro" id="IPR001128">
    <property type="entry name" value="Cyt_P450"/>
</dbReference>
<dbReference type="EMBL" id="JAACJJ010000043">
    <property type="protein sequence ID" value="KAF5315484.1"/>
    <property type="molecule type" value="Genomic_DNA"/>
</dbReference>
<comment type="caution">
    <text evidence="12">The sequence shown here is derived from an EMBL/GenBank/DDBJ whole genome shotgun (WGS) entry which is preliminary data.</text>
</comment>
<evidence type="ECO:0000256" key="11">
    <source>
        <dbReference type="SAM" id="Phobius"/>
    </source>
</evidence>
<keyword evidence="11" id="KW-0812">Transmembrane</keyword>
<evidence type="ECO:0000256" key="7">
    <source>
        <dbReference type="ARBA" id="ARBA00023004"/>
    </source>
</evidence>
<accession>A0A8H5B2G0</accession>
<dbReference type="SUPFAM" id="SSF48264">
    <property type="entry name" value="Cytochrome P450"/>
    <property type="match status" value="1"/>
</dbReference>
<sequence length="517" mass="58439">MAFSDLTVAFLLAALPLSGFIFSLYTSYLKWKESPFRKTFLPPGPPPSRLQLGKEAEVFARPWTKYQEWAKKYGNIIYFKLFNGDQIIVLHSKADALELLDKRSVIYSSRPKAVVTNLMGWDFNTTMIPYGPEWRAHRKLYQQCFRPKAALAYAPMQTEKTHAMLKAILETPENFRAHCRTATTGTLMSLLYGRELTTETIEYFAYMVDEATSKLVDTLIPGTNTPNLVPFLQYLPSWFPGAEFKRAALEVRKLTQQMVEAPIDFVGKGLLEGTSSPSLVSDLLENCYAERDYQRIKKVAATTYSAGAHTMTSSLLTFFLCMAKFPDVQRKAQSEIDKFVGSGRLPTFADRSSLPYVEAVYREVLRWRPPQPLNTAHTTTDADIYDNIEIPKGSQIIANIWAMTRNEQDYPRPESFNPDRFLNNDGTLNEDDVEFVFGFGRRICPGRHLASATLWMMIVSTLATLNIARKKGDDLDVEYTNGLVSYPGTFDCSIAPRRGNVVELIDTVLSKSSSPTL</sequence>
<dbReference type="InterPro" id="IPR002401">
    <property type="entry name" value="Cyt_P450_E_grp-I"/>
</dbReference>
<reference evidence="12 13" key="1">
    <citation type="journal article" date="2020" name="ISME J.">
        <title>Uncovering the hidden diversity of litter-decomposition mechanisms in mushroom-forming fungi.</title>
        <authorList>
            <person name="Floudas D."/>
            <person name="Bentzer J."/>
            <person name="Ahren D."/>
            <person name="Johansson T."/>
            <person name="Persson P."/>
            <person name="Tunlid A."/>
        </authorList>
    </citation>
    <scope>NUCLEOTIDE SEQUENCE [LARGE SCALE GENOMIC DNA]</scope>
    <source>
        <strain evidence="12 13">CBS 101986</strain>
    </source>
</reference>
<evidence type="ECO:0000256" key="10">
    <source>
        <dbReference type="RuleBase" id="RU000461"/>
    </source>
</evidence>
<dbReference type="GO" id="GO:0020037">
    <property type="term" value="F:heme binding"/>
    <property type="evidence" value="ECO:0007669"/>
    <property type="project" value="InterPro"/>
</dbReference>
<dbReference type="PRINTS" id="PR00463">
    <property type="entry name" value="EP450I"/>
</dbReference>
<keyword evidence="11" id="KW-0472">Membrane</keyword>
<keyword evidence="8 10" id="KW-0503">Monooxygenase</keyword>
<evidence type="ECO:0000256" key="4">
    <source>
        <dbReference type="ARBA" id="ARBA00022617"/>
    </source>
</evidence>
<evidence type="ECO:0000256" key="5">
    <source>
        <dbReference type="ARBA" id="ARBA00022723"/>
    </source>
</evidence>
<protein>
    <recommendedName>
        <fullName evidence="14">Cytochrome P450</fullName>
    </recommendedName>
</protein>
<evidence type="ECO:0000256" key="8">
    <source>
        <dbReference type="ARBA" id="ARBA00023033"/>
    </source>
</evidence>
<comment type="cofactor">
    <cofactor evidence="1 9">
        <name>heme</name>
        <dbReference type="ChEBI" id="CHEBI:30413"/>
    </cofactor>
</comment>
<dbReference type="GO" id="GO:0004497">
    <property type="term" value="F:monooxygenase activity"/>
    <property type="evidence" value="ECO:0007669"/>
    <property type="project" value="UniProtKB-KW"/>
</dbReference>
<dbReference type="Pfam" id="PF00067">
    <property type="entry name" value="p450"/>
    <property type="match status" value="1"/>
</dbReference>
<dbReference type="PANTHER" id="PTHR46300">
    <property type="entry name" value="P450, PUTATIVE (EUROFUNG)-RELATED-RELATED"/>
    <property type="match status" value="1"/>
</dbReference>
<dbReference type="AlphaFoldDB" id="A0A8H5B2G0"/>
<keyword evidence="5 9" id="KW-0479">Metal-binding</keyword>
<dbReference type="GO" id="GO:0016705">
    <property type="term" value="F:oxidoreductase activity, acting on paired donors, with incorporation or reduction of molecular oxygen"/>
    <property type="evidence" value="ECO:0007669"/>
    <property type="project" value="InterPro"/>
</dbReference>
<organism evidence="12 13">
    <name type="scientific">Psilocybe cf. subviscida</name>
    <dbReference type="NCBI Taxonomy" id="2480587"/>
    <lineage>
        <taxon>Eukaryota</taxon>
        <taxon>Fungi</taxon>
        <taxon>Dikarya</taxon>
        <taxon>Basidiomycota</taxon>
        <taxon>Agaricomycotina</taxon>
        <taxon>Agaricomycetes</taxon>
        <taxon>Agaricomycetidae</taxon>
        <taxon>Agaricales</taxon>
        <taxon>Agaricineae</taxon>
        <taxon>Strophariaceae</taxon>
        <taxon>Psilocybe</taxon>
    </lineage>
</organism>
<dbReference type="GO" id="GO:0005506">
    <property type="term" value="F:iron ion binding"/>
    <property type="evidence" value="ECO:0007669"/>
    <property type="project" value="InterPro"/>
</dbReference>
<keyword evidence="4 9" id="KW-0349">Heme</keyword>
<dbReference type="Gene3D" id="1.10.630.10">
    <property type="entry name" value="Cytochrome P450"/>
    <property type="match status" value="1"/>
</dbReference>
<feature type="transmembrane region" description="Helical" evidence="11">
    <location>
        <begin position="6"/>
        <end position="28"/>
    </location>
</feature>
<evidence type="ECO:0008006" key="14">
    <source>
        <dbReference type="Google" id="ProtNLM"/>
    </source>
</evidence>
<dbReference type="InterPro" id="IPR036396">
    <property type="entry name" value="Cyt_P450_sf"/>
</dbReference>
<name>A0A8H5B2G0_9AGAR</name>